<comment type="caution">
    <text evidence="2">The sequence shown here is derived from an EMBL/GenBank/DDBJ whole genome shotgun (WGS) entry which is preliminary data.</text>
</comment>
<dbReference type="EMBL" id="JBIACK010000009">
    <property type="protein sequence ID" value="MFE8702250.1"/>
    <property type="molecule type" value="Genomic_DNA"/>
</dbReference>
<gene>
    <name evidence="2" type="ORF">ACFYKX_16760</name>
</gene>
<dbReference type="Pfam" id="PF08378">
    <property type="entry name" value="NERD"/>
    <property type="match status" value="1"/>
</dbReference>
<dbReference type="InterPro" id="IPR011528">
    <property type="entry name" value="NERD"/>
</dbReference>
<keyword evidence="3" id="KW-1185">Reference proteome</keyword>
<organism evidence="2 3">
    <name type="scientific">Cytobacillus spartinae</name>
    <dbReference type="NCBI Taxonomy" id="3299023"/>
    <lineage>
        <taxon>Bacteria</taxon>
        <taxon>Bacillati</taxon>
        <taxon>Bacillota</taxon>
        <taxon>Bacilli</taxon>
        <taxon>Bacillales</taxon>
        <taxon>Bacillaceae</taxon>
        <taxon>Cytobacillus</taxon>
    </lineage>
</organism>
<proteinExistence type="predicted"/>
<reference evidence="2 3" key="1">
    <citation type="submission" date="2024-08" db="EMBL/GenBank/DDBJ databases">
        <title>Two novel Cytobacillus novel species.</title>
        <authorList>
            <person name="Liu G."/>
        </authorList>
    </citation>
    <scope>NUCLEOTIDE SEQUENCE [LARGE SCALE GENOMIC DNA]</scope>
    <source>
        <strain evidence="2 3">FJAT-54145</strain>
    </source>
</reference>
<dbReference type="Proteomes" id="UP001601059">
    <property type="component" value="Unassembled WGS sequence"/>
</dbReference>
<protein>
    <submittedName>
        <fullName evidence="2">Nuclease-related domain-containing protein</fullName>
    </submittedName>
</protein>
<evidence type="ECO:0000259" key="1">
    <source>
        <dbReference type="PROSITE" id="PS50965"/>
    </source>
</evidence>
<feature type="domain" description="NERD" evidence="1">
    <location>
        <begin position="41"/>
        <end position="157"/>
    </location>
</feature>
<evidence type="ECO:0000313" key="3">
    <source>
        <dbReference type="Proteomes" id="UP001601059"/>
    </source>
</evidence>
<evidence type="ECO:0000313" key="2">
    <source>
        <dbReference type="EMBL" id="MFE8702250.1"/>
    </source>
</evidence>
<name>A0ABW6KDB1_9BACI</name>
<dbReference type="PROSITE" id="PS50965">
    <property type="entry name" value="NERD"/>
    <property type="match status" value="1"/>
</dbReference>
<accession>A0ABW6KDB1</accession>
<dbReference type="RefSeq" id="WP_389362220.1">
    <property type="nucleotide sequence ID" value="NZ_JBIACK010000009.1"/>
</dbReference>
<sequence>MIVKELSVRKNIKKAEALLNRLPEEHPKVLDIKQDLVKMWSGQKGERAVSYYLDYLPEKEFFFLHDIRLPHGKYHFQIDYFIISSRFILILESKNFYGTLFFDNSFRQLIRTSNDQEEGFPDPISQAKWHKVQLCGWLEEQFGCKLPVEYLVVISHPSTILKTDPRNIEVKKHVVHGQSLLERIEELGSKYKEDCLDVKQIRKLSKLLLKSHVDEDTDILKRYGILKDELIKGVQCPGCKRFAMVREKRKWLCQSCGKFDKLAHFEAIKDYFLLVGETITNQQFRDFVGIASVDMASKLLIRMKLPSSGTNKGRYYYSSKDFFSG</sequence>